<evidence type="ECO:0000313" key="7">
    <source>
        <dbReference type="Proteomes" id="UP000663131"/>
    </source>
</evidence>
<dbReference type="Pfam" id="PF12796">
    <property type="entry name" value="Ank_2"/>
    <property type="match status" value="1"/>
</dbReference>
<dbReference type="PRINTS" id="PR01415">
    <property type="entry name" value="ANKYRIN"/>
</dbReference>
<sequence length="262" mass="28857">MSEDTSEVYRAVMDGKLMTLTGILAEDPSQAFSKDQDERTPLHWACSFQRADMVKLLLNPFQVVNQAGNLSGSTGKLSGNSNNTKRIKIDIDELQDASGWTPLHIAAAVGNIDIVKLLVERDPAPDVNLQTSTGQTCLHYAVSKNHYDVACYLVRNCKASARIKDKKSQYPLHRAAAIGSIKLCQLLIKEAKAALNPKDIYSFTPLHHALAEGHGDVAIYLVKCGADYHVEDKDGNTPLDVAVDSKVQAYFKRQLEQEGYEL</sequence>
<feature type="repeat" description="ANK" evidence="5">
    <location>
        <begin position="201"/>
        <end position="233"/>
    </location>
</feature>
<dbReference type="KEGG" id="bbrx:BRETT_003622"/>
<gene>
    <name evidence="6" type="ORF">BRETT_003622</name>
</gene>
<dbReference type="PANTHER" id="PTHR24161:SF85">
    <property type="entry name" value="PALMITOYLTRANSFERASE HIP14"/>
    <property type="match status" value="1"/>
</dbReference>
<dbReference type="InterPro" id="IPR002110">
    <property type="entry name" value="Ankyrin_rpt"/>
</dbReference>
<evidence type="ECO:0000313" key="6">
    <source>
        <dbReference type="EMBL" id="QOU19474.1"/>
    </source>
</evidence>
<dbReference type="Proteomes" id="UP000663131">
    <property type="component" value="Chromosome 6"/>
</dbReference>
<dbReference type="Pfam" id="PF00023">
    <property type="entry name" value="Ank"/>
    <property type="match status" value="1"/>
</dbReference>
<name>A0A871R3W0_DEKBR</name>
<dbReference type="AlphaFoldDB" id="A0A871R3W0"/>
<dbReference type="RefSeq" id="XP_041135967.1">
    <property type="nucleotide sequence ID" value="XM_041282128.1"/>
</dbReference>
<dbReference type="GO" id="GO:0019706">
    <property type="term" value="F:protein-cysteine S-palmitoyltransferase activity"/>
    <property type="evidence" value="ECO:0007669"/>
    <property type="project" value="UniProtKB-EC"/>
</dbReference>
<feature type="repeat" description="ANK" evidence="5">
    <location>
        <begin position="98"/>
        <end position="130"/>
    </location>
</feature>
<organism evidence="6 7">
    <name type="scientific">Dekkera bruxellensis</name>
    <name type="common">Brettanomyces custersii</name>
    <dbReference type="NCBI Taxonomy" id="5007"/>
    <lineage>
        <taxon>Eukaryota</taxon>
        <taxon>Fungi</taxon>
        <taxon>Dikarya</taxon>
        <taxon>Ascomycota</taxon>
        <taxon>Saccharomycotina</taxon>
        <taxon>Pichiomycetes</taxon>
        <taxon>Pichiales</taxon>
        <taxon>Pichiaceae</taxon>
        <taxon>Brettanomyces</taxon>
    </lineage>
</organism>
<keyword evidence="4" id="KW-0808">Transferase</keyword>
<dbReference type="GeneID" id="64575545"/>
<dbReference type="PANTHER" id="PTHR24161">
    <property type="entry name" value="ANK_REP_REGION DOMAIN-CONTAINING PROTEIN-RELATED"/>
    <property type="match status" value="1"/>
</dbReference>
<dbReference type="OrthoDB" id="539213at2759"/>
<evidence type="ECO:0000256" key="5">
    <source>
        <dbReference type="PROSITE-ProRule" id="PRU00023"/>
    </source>
</evidence>
<proteinExistence type="predicted"/>
<dbReference type="Gene3D" id="1.25.40.20">
    <property type="entry name" value="Ankyrin repeat-containing domain"/>
    <property type="match status" value="1"/>
</dbReference>
<evidence type="ECO:0000256" key="3">
    <source>
        <dbReference type="ARBA" id="ARBA00023043"/>
    </source>
</evidence>
<accession>A0A871R3W0</accession>
<protein>
    <recommendedName>
        <fullName evidence="1">protein S-acyltransferase</fullName>
        <ecNumber evidence="1">2.3.1.225</ecNumber>
    </recommendedName>
</protein>
<reference evidence="6" key="2">
    <citation type="journal article" name="BMC Genomics">
        <title>New genome assemblies reveal patterns of domestication and adaptation across Brettanomyces (Dekkera) species.</title>
        <authorList>
            <person name="Roach M.J."/>
            <person name="Borneman A.R."/>
        </authorList>
    </citation>
    <scope>NUCLEOTIDE SEQUENCE</scope>
    <source>
        <strain evidence="6">UCD 2041</strain>
    </source>
</reference>
<dbReference type="InterPro" id="IPR036770">
    <property type="entry name" value="Ankyrin_rpt-contain_sf"/>
</dbReference>
<dbReference type="SMART" id="SM00248">
    <property type="entry name" value="ANK"/>
    <property type="match status" value="5"/>
</dbReference>
<keyword evidence="4" id="KW-0012">Acyltransferase</keyword>
<dbReference type="EC" id="2.3.1.225" evidence="1"/>
<evidence type="ECO:0000256" key="1">
    <source>
        <dbReference type="ARBA" id="ARBA00012210"/>
    </source>
</evidence>
<evidence type="ECO:0000256" key="4">
    <source>
        <dbReference type="ARBA" id="ARBA00023315"/>
    </source>
</evidence>
<dbReference type="EMBL" id="CP063134">
    <property type="protein sequence ID" value="QOU19474.1"/>
    <property type="molecule type" value="Genomic_DNA"/>
</dbReference>
<evidence type="ECO:0000256" key="2">
    <source>
        <dbReference type="ARBA" id="ARBA00022737"/>
    </source>
</evidence>
<keyword evidence="3 5" id="KW-0040">ANK repeat</keyword>
<dbReference type="SUPFAM" id="SSF48403">
    <property type="entry name" value="Ankyrin repeat"/>
    <property type="match status" value="1"/>
</dbReference>
<reference evidence="6" key="1">
    <citation type="submission" date="2020-10" db="EMBL/GenBank/DDBJ databases">
        <authorList>
            <person name="Palmer J.M."/>
        </authorList>
    </citation>
    <scope>NUCLEOTIDE SEQUENCE</scope>
    <source>
        <strain evidence="6">UCD 2041</strain>
    </source>
</reference>
<dbReference type="PROSITE" id="PS50297">
    <property type="entry name" value="ANK_REP_REGION"/>
    <property type="match status" value="2"/>
</dbReference>
<keyword evidence="2" id="KW-0677">Repeat</keyword>
<dbReference type="PROSITE" id="PS50088">
    <property type="entry name" value="ANK_REPEAT"/>
    <property type="match status" value="2"/>
</dbReference>
<dbReference type="Pfam" id="PF13857">
    <property type="entry name" value="Ank_5"/>
    <property type="match status" value="1"/>
</dbReference>